<dbReference type="RefSeq" id="XP_066637354.1">
    <property type="nucleotide sequence ID" value="XM_066772075.1"/>
</dbReference>
<evidence type="ECO:0000256" key="1">
    <source>
        <dbReference type="SAM" id="MobiDB-lite"/>
    </source>
</evidence>
<accession>A0ABR3CUN6</accession>
<name>A0ABR3CUN6_9PEZI</name>
<dbReference type="Proteomes" id="UP001430584">
    <property type="component" value="Unassembled WGS sequence"/>
</dbReference>
<sequence>MRAGDEVTPVIDEERVSVVDKLKLLDDGEAEPVAENEEEEVDEDWEVDDAEEEEVGDAEDEEGDGEEELDDVAIVDGAVEEE</sequence>
<dbReference type="EMBL" id="JAJVCZ030000001">
    <property type="protein sequence ID" value="KAL0264614.1"/>
    <property type="molecule type" value="Genomic_DNA"/>
</dbReference>
<comment type="caution">
    <text evidence="2">The sequence shown here is derived from an EMBL/GenBank/DDBJ whole genome shotgun (WGS) entry which is preliminary data.</text>
</comment>
<gene>
    <name evidence="2" type="ORF">SLS55_000564</name>
</gene>
<protein>
    <submittedName>
        <fullName evidence="2">Uncharacterized protein</fullName>
    </submittedName>
</protein>
<feature type="compositionally biased region" description="Acidic residues" evidence="1">
    <location>
        <begin position="27"/>
        <end position="82"/>
    </location>
</feature>
<reference evidence="2 3" key="1">
    <citation type="submission" date="2024-02" db="EMBL/GenBank/DDBJ databases">
        <title>De novo assembly and annotation of 12 fungi associated with fruit tree decline syndrome in Ontario, Canada.</title>
        <authorList>
            <person name="Sulman M."/>
            <person name="Ellouze W."/>
            <person name="Ilyukhin E."/>
        </authorList>
    </citation>
    <scope>NUCLEOTIDE SEQUENCE [LARGE SCALE GENOMIC DNA]</scope>
    <source>
        <strain evidence="2 3">FDS-637</strain>
    </source>
</reference>
<proteinExistence type="predicted"/>
<evidence type="ECO:0000313" key="2">
    <source>
        <dbReference type="EMBL" id="KAL0264614.1"/>
    </source>
</evidence>
<evidence type="ECO:0000313" key="3">
    <source>
        <dbReference type="Proteomes" id="UP001430584"/>
    </source>
</evidence>
<keyword evidence="3" id="KW-1185">Reference proteome</keyword>
<organism evidence="2 3">
    <name type="scientific">Diplodia seriata</name>
    <dbReference type="NCBI Taxonomy" id="420778"/>
    <lineage>
        <taxon>Eukaryota</taxon>
        <taxon>Fungi</taxon>
        <taxon>Dikarya</taxon>
        <taxon>Ascomycota</taxon>
        <taxon>Pezizomycotina</taxon>
        <taxon>Dothideomycetes</taxon>
        <taxon>Dothideomycetes incertae sedis</taxon>
        <taxon>Botryosphaeriales</taxon>
        <taxon>Botryosphaeriaceae</taxon>
        <taxon>Diplodia</taxon>
    </lineage>
</organism>
<dbReference type="GeneID" id="92004649"/>
<feature type="region of interest" description="Disordered" evidence="1">
    <location>
        <begin position="26"/>
        <end position="82"/>
    </location>
</feature>